<evidence type="ECO:0000256" key="1">
    <source>
        <dbReference type="ARBA" id="ARBA00022614"/>
    </source>
</evidence>
<keyword evidence="3" id="KW-0732">Signal</keyword>
<dbReference type="Gene3D" id="3.80.10.10">
    <property type="entry name" value="Ribonuclease Inhibitor"/>
    <property type="match status" value="1"/>
</dbReference>
<dbReference type="InterPro" id="IPR050541">
    <property type="entry name" value="LRR_TM_domain-containing"/>
</dbReference>
<dbReference type="Proteomes" id="UP000001554">
    <property type="component" value="Chromosome 19"/>
</dbReference>
<gene>
    <name evidence="5" type="primary">LOC118406808</name>
</gene>
<sequence>MVSKATLLAVFLVMVLSLITRQGGARRHLLPPVCQTWNSTTVVCRRQAISQFSSDFRSTLTRIPPGIPKSITTLDLSGNNITDLHKDSFNELRNLQYLVLSGIYLRTIEDGAFAQLENLKELQLCYPSNATNEDVFKGLSNLRYLHLDLNNVGCLSDHAFVSLTSLENLAIVEISGLEDRTRLFERLSLWSPLTELEFLSLSVHRDSEINFGPVFRYFSNLHTIEIKLLEPVSMNVTVRMLQPLSPHLQHLDLRLLKDEDSDISIDHGDLLIEHGVLESLTNLQTLHLPRVPFSSIADVLPELRHTQIEELLFYSHGIDAITSETLAVIDNLENLKILSLLTTRQAARV</sequence>
<dbReference type="GeneID" id="118406808"/>
<keyword evidence="1" id="KW-0433">Leucine-rich repeat</keyword>
<evidence type="ECO:0000313" key="4">
    <source>
        <dbReference type="Proteomes" id="UP000001554"/>
    </source>
</evidence>
<dbReference type="OrthoDB" id="5789657at2759"/>
<dbReference type="PANTHER" id="PTHR24369">
    <property type="entry name" value="ANTIGEN BSP, PUTATIVE-RELATED"/>
    <property type="match status" value="1"/>
</dbReference>
<dbReference type="PANTHER" id="PTHR24369:SF216">
    <property type="entry name" value="CD180 MOLECULE"/>
    <property type="match status" value="1"/>
</dbReference>
<evidence type="ECO:0000313" key="5">
    <source>
        <dbReference type="RefSeq" id="XP_035663043.1"/>
    </source>
</evidence>
<dbReference type="KEGG" id="bfo:118406808"/>
<accession>A0A9J7KK92</accession>
<dbReference type="PROSITE" id="PS51450">
    <property type="entry name" value="LRR"/>
    <property type="match status" value="1"/>
</dbReference>
<name>A0A9J7KK92_BRAFL</name>
<dbReference type="InterPro" id="IPR003591">
    <property type="entry name" value="Leu-rich_rpt_typical-subtyp"/>
</dbReference>
<dbReference type="InterPro" id="IPR032675">
    <property type="entry name" value="LRR_dom_sf"/>
</dbReference>
<reference evidence="5" key="2">
    <citation type="submission" date="2025-08" db="UniProtKB">
        <authorList>
            <consortium name="RefSeq"/>
        </authorList>
    </citation>
    <scope>IDENTIFICATION</scope>
    <source>
        <strain evidence="5">S238N-H82</strain>
        <tissue evidence="5">Testes</tissue>
    </source>
</reference>
<feature type="chain" id="PRO_5039930492" evidence="3">
    <location>
        <begin position="26"/>
        <end position="349"/>
    </location>
</feature>
<proteinExistence type="predicted"/>
<organism evidence="4 5">
    <name type="scientific">Branchiostoma floridae</name>
    <name type="common">Florida lancelet</name>
    <name type="synonym">Amphioxus</name>
    <dbReference type="NCBI Taxonomy" id="7739"/>
    <lineage>
        <taxon>Eukaryota</taxon>
        <taxon>Metazoa</taxon>
        <taxon>Chordata</taxon>
        <taxon>Cephalochordata</taxon>
        <taxon>Leptocardii</taxon>
        <taxon>Amphioxiformes</taxon>
        <taxon>Branchiostomatidae</taxon>
        <taxon>Branchiostoma</taxon>
    </lineage>
</organism>
<dbReference type="RefSeq" id="XP_035663043.1">
    <property type="nucleotide sequence ID" value="XM_035807150.1"/>
</dbReference>
<reference evidence="4" key="1">
    <citation type="journal article" date="2020" name="Nat. Ecol. Evol.">
        <title>Deeply conserved synteny resolves early events in vertebrate evolution.</title>
        <authorList>
            <person name="Simakov O."/>
            <person name="Marletaz F."/>
            <person name="Yue J.X."/>
            <person name="O'Connell B."/>
            <person name="Jenkins J."/>
            <person name="Brandt A."/>
            <person name="Calef R."/>
            <person name="Tung C.H."/>
            <person name="Huang T.K."/>
            <person name="Schmutz J."/>
            <person name="Satoh N."/>
            <person name="Yu J.K."/>
            <person name="Putnam N.H."/>
            <person name="Green R.E."/>
            <person name="Rokhsar D.S."/>
        </authorList>
    </citation>
    <scope>NUCLEOTIDE SEQUENCE [LARGE SCALE GENOMIC DNA]</scope>
    <source>
        <strain evidence="4">S238N-H82</strain>
    </source>
</reference>
<evidence type="ECO:0000256" key="3">
    <source>
        <dbReference type="SAM" id="SignalP"/>
    </source>
</evidence>
<feature type="signal peptide" evidence="3">
    <location>
        <begin position="1"/>
        <end position="25"/>
    </location>
</feature>
<dbReference type="InterPro" id="IPR001611">
    <property type="entry name" value="Leu-rich_rpt"/>
</dbReference>
<keyword evidence="2" id="KW-0677">Repeat</keyword>
<evidence type="ECO:0000256" key="2">
    <source>
        <dbReference type="ARBA" id="ARBA00022737"/>
    </source>
</evidence>
<dbReference type="Pfam" id="PF13855">
    <property type="entry name" value="LRR_8"/>
    <property type="match status" value="2"/>
</dbReference>
<dbReference type="SUPFAM" id="SSF52058">
    <property type="entry name" value="L domain-like"/>
    <property type="match status" value="1"/>
</dbReference>
<protein>
    <submittedName>
        <fullName evidence="5">Leucine-rich repeat and immunoglobulin-like domain containing-NOGO receptor-interacting protein 4</fullName>
    </submittedName>
</protein>
<dbReference type="AlphaFoldDB" id="A0A9J7KK92"/>
<dbReference type="SMART" id="SM00369">
    <property type="entry name" value="LRR_TYP"/>
    <property type="match status" value="4"/>
</dbReference>
<keyword evidence="4" id="KW-1185">Reference proteome</keyword>